<dbReference type="OrthoDB" id="2906425at2759"/>
<organism evidence="1 2">
    <name type="scientific">Corynespora cassiicola Philippines</name>
    <dbReference type="NCBI Taxonomy" id="1448308"/>
    <lineage>
        <taxon>Eukaryota</taxon>
        <taxon>Fungi</taxon>
        <taxon>Dikarya</taxon>
        <taxon>Ascomycota</taxon>
        <taxon>Pezizomycotina</taxon>
        <taxon>Dothideomycetes</taxon>
        <taxon>Pleosporomycetidae</taxon>
        <taxon>Pleosporales</taxon>
        <taxon>Corynesporascaceae</taxon>
        <taxon>Corynespora</taxon>
    </lineage>
</organism>
<gene>
    <name evidence="1" type="ORF">BS50DRAFT_656666</name>
</gene>
<evidence type="ECO:0000313" key="1">
    <source>
        <dbReference type="EMBL" id="PSN59720.1"/>
    </source>
</evidence>
<dbReference type="AlphaFoldDB" id="A0A2T2N2S4"/>
<reference evidence="1 2" key="1">
    <citation type="journal article" date="2018" name="Front. Microbiol.">
        <title>Genome-Wide Analysis of Corynespora cassiicola Leaf Fall Disease Putative Effectors.</title>
        <authorList>
            <person name="Lopez D."/>
            <person name="Ribeiro S."/>
            <person name="Label P."/>
            <person name="Fumanal B."/>
            <person name="Venisse J.S."/>
            <person name="Kohler A."/>
            <person name="de Oliveira R.R."/>
            <person name="Labutti K."/>
            <person name="Lipzen A."/>
            <person name="Lail K."/>
            <person name="Bauer D."/>
            <person name="Ohm R.A."/>
            <person name="Barry K.W."/>
            <person name="Spatafora J."/>
            <person name="Grigoriev I.V."/>
            <person name="Martin F.M."/>
            <person name="Pujade-Renaud V."/>
        </authorList>
    </citation>
    <scope>NUCLEOTIDE SEQUENCE [LARGE SCALE GENOMIC DNA]</scope>
    <source>
        <strain evidence="1 2">Philippines</strain>
    </source>
</reference>
<dbReference type="EMBL" id="KZ678153">
    <property type="protein sequence ID" value="PSN59720.1"/>
    <property type="molecule type" value="Genomic_DNA"/>
</dbReference>
<accession>A0A2T2N2S4</accession>
<proteinExistence type="predicted"/>
<sequence length="138" mass="16008">MSAALETEGVSSPIIDQPGLVRDFEKTTFSLRPLWTINPDVEMIRKIVRSKLGIQKEEMCDIEFLAIHTLGEHTIISVPRIIKYNFIFNNTLGFEWMLMKYVTGKSFEMWWHEISWLKKGNADTQHHLLVISTVPETT</sequence>
<keyword evidence="2" id="KW-1185">Reference proteome</keyword>
<evidence type="ECO:0000313" key="2">
    <source>
        <dbReference type="Proteomes" id="UP000240883"/>
    </source>
</evidence>
<protein>
    <submittedName>
        <fullName evidence="1">Uncharacterized protein</fullName>
    </submittedName>
</protein>
<dbReference type="Proteomes" id="UP000240883">
    <property type="component" value="Unassembled WGS sequence"/>
</dbReference>
<name>A0A2T2N2S4_CORCC</name>